<protein>
    <submittedName>
        <fullName evidence="1">3B chromosome, clone BAC TA3B63C11, 2 unordered pieces</fullName>
    </submittedName>
</protein>
<dbReference type="AlphaFoldDB" id="B4ERX6"/>
<organism evidence="1">
    <name type="scientific">Triticum aestivum</name>
    <name type="common">Wheat</name>
    <dbReference type="NCBI Taxonomy" id="4565"/>
    <lineage>
        <taxon>Eukaryota</taxon>
        <taxon>Viridiplantae</taxon>
        <taxon>Streptophyta</taxon>
        <taxon>Embryophyta</taxon>
        <taxon>Tracheophyta</taxon>
        <taxon>Spermatophyta</taxon>
        <taxon>Magnoliopsida</taxon>
        <taxon>Liliopsida</taxon>
        <taxon>Poales</taxon>
        <taxon>Poaceae</taxon>
        <taxon>BOP clade</taxon>
        <taxon>Pooideae</taxon>
        <taxon>Triticodae</taxon>
        <taxon>Triticeae</taxon>
        <taxon>Triticinae</taxon>
        <taxon>Triticum</taxon>
    </lineage>
</organism>
<accession>B4ERX6</accession>
<dbReference type="PROSITE" id="PS51257">
    <property type="entry name" value="PROKAR_LIPOPROTEIN"/>
    <property type="match status" value="1"/>
</dbReference>
<proteinExistence type="predicted"/>
<name>B4ERX6_WHEAT</name>
<sequence>MREGAVAIAPRLLQHGSGSLASLIWAWACSCSTSGLQPLEPVEVVPSHVAAVLPAPVNDGFVWPGRPRDVCRGETMMVSSWLWWRMLVGGRQDGVNNWSSAVGVRGREKSLSGMADSDVMTPVGATTLLEGRRVYLSLTPLRAPGEILGLVRAATSSSSRSFLKVLLDTRQFDGIGMRQNSSVGAVVARFYSFR</sequence>
<evidence type="ECO:0000313" key="1">
    <source>
        <dbReference type="EMBL" id="CAP72303.1"/>
    </source>
</evidence>
<reference evidence="1" key="1">
    <citation type="journal article" date="2008" name="Genetics">
        <title>Dynamics and differential proliferation of transposable elements during the evolution of the B and A genomes of wheat.</title>
        <authorList>
            <person name="Charles M."/>
            <person name="Belcram H."/>
            <person name="Just J."/>
            <person name="Huneau C."/>
            <person name="Viollet A."/>
            <person name="Couloux A."/>
            <person name="Segurens B."/>
            <person name="Carter M."/>
            <person name="Huteau V."/>
            <person name="Coriton O."/>
            <person name="Appels R."/>
            <person name="Samian S."/>
            <person name="Chalhoub B."/>
        </authorList>
    </citation>
    <scope>NUCLEOTIDE SEQUENCE</scope>
</reference>
<dbReference type="EMBL" id="AM932687">
    <property type="protein sequence ID" value="CAP72303.1"/>
    <property type="molecule type" value="Genomic_DNA"/>
</dbReference>